<reference evidence="1 2" key="1">
    <citation type="submission" date="2018-06" db="EMBL/GenBank/DDBJ databases">
        <title>Genomic Encyclopedia of Archaeal and Bacterial Type Strains, Phase II (KMG-II): from individual species to whole genera.</title>
        <authorList>
            <person name="Goeker M."/>
        </authorList>
    </citation>
    <scope>NUCLEOTIDE SEQUENCE [LARGE SCALE GENOMIC DNA]</scope>
    <source>
        <strain evidence="1 2">DSM 27372</strain>
    </source>
</reference>
<dbReference type="OrthoDB" id="9792749at2"/>
<dbReference type="SUPFAM" id="SSF160387">
    <property type="entry name" value="NosL/MerB-like"/>
    <property type="match status" value="1"/>
</dbReference>
<name>A0A318UCG6_9SPHI</name>
<comment type="caution">
    <text evidence="1">The sequence shown here is derived from an EMBL/GenBank/DDBJ whole genome shotgun (WGS) entry which is preliminary data.</text>
</comment>
<organism evidence="1 2">
    <name type="scientific">Pedobacter nutrimenti</name>
    <dbReference type="NCBI Taxonomy" id="1241337"/>
    <lineage>
        <taxon>Bacteria</taxon>
        <taxon>Pseudomonadati</taxon>
        <taxon>Bacteroidota</taxon>
        <taxon>Sphingobacteriia</taxon>
        <taxon>Sphingobacteriales</taxon>
        <taxon>Sphingobacteriaceae</taxon>
        <taxon>Pedobacter</taxon>
    </lineage>
</organism>
<dbReference type="PANTHER" id="PTHR41247">
    <property type="entry name" value="HTH-TYPE TRANSCRIPTIONAL REPRESSOR YCNK"/>
    <property type="match status" value="1"/>
</dbReference>
<gene>
    <name evidence="1" type="ORF">B0O44_10833</name>
</gene>
<accession>A0A318UCG6</accession>
<dbReference type="Proteomes" id="UP000248198">
    <property type="component" value="Unassembled WGS sequence"/>
</dbReference>
<protein>
    <submittedName>
        <fullName evidence="1">Copper chaperone NosL</fullName>
    </submittedName>
</protein>
<evidence type="ECO:0000313" key="2">
    <source>
        <dbReference type="Proteomes" id="UP000248198"/>
    </source>
</evidence>
<sequence length="147" mass="16423">MKSITYILPFLWVMVAMGSCNVEPKPIKVGTDACSFCKMGVADKRFGAELITRKGKVYKFDDLHCLVEFTRTEGVKHEDIDGMYLVNYEKPHGFIELQNAFLFKSEAFKSPMGSNIAAFQTKEKLAAASQSVEGSVVQVTSLMPFHK</sequence>
<dbReference type="PANTHER" id="PTHR41247:SF1">
    <property type="entry name" value="HTH-TYPE TRANSCRIPTIONAL REPRESSOR YCNK"/>
    <property type="match status" value="1"/>
</dbReference>
<keyword evidence="2" id="KW-1185">Reference proteome</keyword>
<dbReference type="RefSeq" id="WP_110833837.1">
    <property type="nucleotide sequence ID" value="NZ_QKLU01000008.1"/>
</dbReference>
<dbReference type="AlphaFoldDB" id="A0A318UCG6"/>
<dbReference type="PROSITE" id="PS51257">
    <property type="entry name" value="PROKAR_LIPOPROTEIN"/>
    <property type="match status" value="1"/>
</dbReference>
<evidence type="ECO:0000313" key="1">
    <source>
        <dbReference type="EMBL" id="PYF70607.1"/>
    </source>
</evidence>
<dbReference type="Pfam" id="PF05573">
    <property type="entry name" value="NosL"/>
    <property type="match status" value="1"/>
</dbReference>
<dbReference type="InterPro" id="IPR008719">
    <property type="entry name" value="N2O_reductase_NosL"/>
</dbReference>
<proteinExistence type="predicted"/>
<dbReference type="EMBL" id="QKLU01000008">
    <property type="protein sequence ID" value="PYF70607.1"/>
    <property type="molecule type" value="Genomic_DNA"/>
</dbReference>